<keyword evidence="4" id="KW-1185">Reference proteome</keyword>
<reference evidence="3 4" key="1">
    <citation type="submission" date="2019-06" db="EMBL/GenBank/DDBJ databases">
        <title>Whole genome shotgun sequence of Paenarthrobacter aurescens NBRC 12136.</title>
        <authorList>
            <person name="Hosoyama A."/>
            <person name="Uohara A."/>
            <person name="Ohji S."/>
            <person name="Ichikawa N."/>
        </authorList>
    </citation>
    <scope>NUCLEOTIDE SEQUENCE [LARGE SCALE GENOMIC DNA]</scope>
    <source>
        <strain evidence="3 4">NBRC 12136</strain>
    </source>
</reference>
<feature type="region of interest" description="Disordered" evidence="1">
    <location>
        <begin position="40"/>
        <end position="62"/>
    </location>
</feature>
<dbReference type="OrthoDB" id="4927814at2"/>
<dbReference type="Proteomes" id="UP000317715">
    <property type="component" value="Unassembled WGS sequence"/>
</dbReference>
<feature type="chain" id="PRO_5021407586" evidence="2">
    <location>
        <begin position="37"/>
        <end position="291"/>
    </location>
</feature>
<feature type="compositionally biased region" description="Low complexity" evidence="1">
    <location>
        <begin position="40"/>
        <end position="57"/>
    </location>
</feature>
<evidence type="ECO:0000313" key="3">
    <source>
        <dbReference type="EMBL" id="GEB21195.1"/>
    </source>
</evidence>
<comment type="caution">
    <text evidence="3">The sequence shown here is derived from an EMBL/GenBank/DDBJ whole genome shotgun (WGS) entry which is preliminary data.</text>
</comment>
<dbReference type="EMBL" id="BJMD01000040">
    <property type="protein sequence ID" value="GEB21195.1"/>
    <property type="molecule type" value="Genomic_DNA"/>
</dbReference>
<evidence type="ECO:0000256" key="1">
    <source>
        <dbReference type="SAM" id="MobiDB-lite"/>
    </source>
</evidence>
<keyword evidence="2" id="KW-0732">Signal</keyword>
<evidence type="ECO:0000256" key="2">
    <source>
        <dbReference type="SAM" id="SignalP"/>
    </source>
</evidence>
<sequence>MDHRPERPAPMHRVRIPLPALLLALVVAVVPVAALAASGNQAAGTQTAGTQTSTSQGKVSKGISVTLSPSSRTVDQGQSASFTVAATSVGGFAGPVTFAVTGLPAGAAASASPSSVSLAAGSTAQVTLTVSTATTTPVAKTDFTVKAMSGTTVSNTAPGQLQVLEVKRTFGVTGTVLGPLAPGTTQPVDLKINNSNVRAIDVSNLSVSISQVVRTPAAVAANMPCTTADYKLTQYSGTYPLTVEPGSRSLSGMGVSQAKWPRITMLDTAQLQDGCKGATLRLTYSGTGQAN</sequence>
<organism evidence="3 4">
    <name type="scientific">Paenarthrobacter aurescens</name>
    <name type="common">Arthrobacter aurescens</name>
    <dbReference type="NCBI Taxonomy" id="43663"/>
    <lineage>
        <taxon>Bacteria</taxon>
        <taxon>Bacillati</taxon>
        <taxon>Actinomycetota</taxon>
        <taxon>Actinomycetes</taxon>
        <taxon>Micrococcales</taxon>
        <taxon>Micrococcaceae</taxon>
        <taxon>Paenarthrobacter</taxon>
    </lineage>
</organism>
<gene>
    <name evidence="3" type="ORF">AAU01_39500</name>
</gene>
<protein>
    <submittedName>
        <fullName evidence="3">Uncharacterized protein</fullName>
    </submittedName>
</protein>
<dbReference type="GeneID" id="97302879"/>
<name>A0A4Y3NL54_PAEAU</name>
<dbReference type="RefSeq" id="WP_141286604.1">
    <property type="nucleotide sequence ID" value="NZ_BAAAWK010000001.1"/>
</dbReference>
<evidence type="ECO:0000313" key="4">
    <source>
        <dbReference type="Proteomes" id="UP000317715"/>
    </source>
</evidence>
<feature type="signal peptide" evidence="2">
    <location>
        <begin position="1"/>
        <end position="36"/>
    </location>
</feature>
<accession>A0A4Y3NL54</accession>
<proteinExistence type="predicted"/>
<dbReference type="AlphaFoldDB" id="A0A4Y3NL54"/>